<dbReference type="PROSITE" id="PS00134">
    <property type="entry name" value="TRYPSIN_HIS"/>
    <property type="match status" value="1"/>
</dbReference>
<reference evidence="6" key="1">
    <citation type="submission" date="2025-08" db="UniProtKB">
        <authorList>
            <consortium name="RefSeq"/>
        </authorList>
    </citation>
    <scope>IDENTIFICATION</scope>
    <source>
        <tissue evidence="6">Whole body</tissue>
    </source>
</reference>
<dbReference type="GO" id="GO:0016485">
    <property type="term" value="P:protein processing"/>
    <property type="evidence" value="ECO:0007669"/>
    <property type="project" value="UniProtKB-ARBA"/>
</dbReference>
<dbReference type="InterPro" id="IPR001314">
    <property type="entry name" value="Peptidase_S1A"/>
</dbReference>
<feature type="domain" description="Peptidase S1" evidence="4">
    <location>
        <begin position="130"/>
        <end position="372"/>
    </location>
</feature>
<evidence type="ECO:0000259" key="4">
    <source>
        <dbReference type="PROSITE" id="PS50240"/>
    </source>
</evidence>
<dbReference type="InterPro" id="IPR018114">
    <property type="entry name" value="TRYPSIN_HIS"/>
</dbReference>
<dbReference type="GO" id="GO:0004252">
    <property type="term" value="F:serine-type endopeptidase activity"/>
    <property type="evidence" value="ECO:0007669"/>
    <property type="project" value="UniProtKB-EC"/>
</dbReference>
<feature type="signal peptide" evidence="3">
    <location>
        <begin position="1"/>
        <end position="18"/>
    </location>
</feature>
<dbReference type="CDD" id="cd00190">
    <property type="entry name" value="Tryp_SPc"/>
    <property type="match status" value="1"/>
</dbReference>
<gene>
    <name evidence="6" type="primary">LOC113398021</name>
</gene>
<evidence type="ECO:0000256" key="1">
    <source>
        <dbReference type="ARBA" id="ARBA00023157"/>
    </source>
</evidence>
<sequence length="377" mass="41733">MLLKVTFFLFSIHQAATAGSIGEDCEPSEDILDGTCKLVTDCEDALRFIRKTRQHPFRRCGFSVDLEIVCCPKTIIEVFNSGQDNFSSKGLNSSVTKDPFYGEAKPPRRIADKECEKIIESSIPPVGLYIIGGELASLGEFPHMVALGYKMTDEYKFLCGGTLVSKTFVITAAHCIDNLERIKPSIVRMGVIEIGGNEFNKETDIRIEEIIKHPAYARSAKYHDLALLRLERPIEVSPNLNAICLYTNEKDPTIPLTLTGWGTTSASRDLKSSKLLKADVFVVPTNVCKRSYQNWLKLPREITDEQICAGDPNGLQDACQGDSGGPLQGLTDSDGYYRLVGVISFGRGCGSTEPGVYTRIVKYLDWIESVVWPLSNN</sequence>
<keyword evidence="2" id="KW-0720">Serine protease</keyword>
<dbReference type="InterPro" id="IPR001254">
    <property type="entry name" value="Trypsin_dom"/>
</dbReference>
<accession>A0A8B8I5U8</accession>
<dbReference type="SUPFAM" id="SSF50494">
    <property type="entry name" value="Trypsin-like serine proteases"/>
    <property type="match status" value="1"/>
</dbReference>
<dbReference type="Gene3D" id="2.40.10.10">
    <property type="entry name" value="Trypsin-like serine proteases"/>
    <property type="match status" value="2"/>
</dbReference>
<evidence type="ECO:0000313" key="5">
    <source>
        <dbReference type="Proteomes" id="UP001652626"/>
    </source>
</evidence>
<protein>
    <submittedName>
        <fullName evidence="6">Serine protease persephone-like isoform X1</fullName>
    </submittedName>
</protein>
<dbReference type="PANTHER" id="PTHR24252">
    <property type="entry name" value="ACROSIN-RELATED"/>
    <property type="match status" value="1"/>
</dbReference>
<dbReference type="PROSITE" id="PS50240">
    <property type="entry name" value="TRYPSIN_DOM"/>
    <property type="match status" value="1"/>
</dbReference>
<dbReference type="PANTHER" id="PTHR24252:SF7">
    <property type="entry name" value="HYALIN"/>
    <property type="match status" value="1"/>
</dbReference>
<evidence type="ECO:0000256" key="2">
    <source>
        <dbReference type="RuleBase" id="RU363034"/>
    </source>
</evidence>
<dbReference type="AlphaFoldDB" id="A0A8B8I5U8"/>
<dbReference type="GeneID" id="113398021"/>
<evidence type="ECO:0000313" key="6">
    <source>
        <dbReference type="RefSeq" id="XP_026492365.2"/>
    </source>
</evidence>
<organism evidence="5 6">
    <name type="scientific">Vanessa tameamea</name>
    <name type="common">Kamehameha butterfly</name>
    <dbReference type="NCBI Taxonomy" id="334116"/>
    <lineage>
        <taxon>Eukaryota</taxon>
        <taxon>Metazoa</taxon>
        <taxon>Ecdysozoa</taxon>
        <taxon>Arthropoda</taxon>
        <taxon>Hexapoda</taxon>
        <taxon>Insecta</taxon>
        <taxon>Pterygota</taxon>
        <taxon>Neoptera</taxon>
        <taxon>Endopterygota</taxon>
        <taxon>Lepidoptera</taxon>
        <taxon>Glossata</taxon>
        <taxon>Ditrysia</taxon>
        <taxon>Papilionoidea</taxon>
        <taxon>Nymphalidae</taxon>
        <taxon>Nymphalinae</taxon>
        <taxon>Vanessa</taxon>
    </lineage>
</organism>
<dbReference type="PRINTS" id="PR00722">
    <property type="entry name" value="CHYMOTRYPSIN"/>
</dbReference>
<dbReference type="SMART" id="SM00020">
    <property type="entry name" value="Tryp_SPc"/>
    <property type="match status" value="1"/>
</dbReference>
<dbReference type="InterPro" id="IPR033116">
    <property type="entry name" value="TRYPSIN_SER"/>
</dbReference>
<proteinExistence type="predicted"/>
<dbReference type="RefSeq" id="XP_026492365.2">
    <property type="nucleotide sequence ID" value="XM_026636580.2"/>
</dbReference>
<dbReference type="PROSITE" id="PS00135">
    <property type="entry name" value="TRYPSIN_SER"/>
    <property type="match status" value="1"/>
</dbReference>
<keyword evidence="3" id="KW-0732">Signal</keyword>
<keyword evidence="2" id="KW-0645">Protease</keyword>
<dbReference type="InterPro" id="IPR009003">
    <property type="entry name" value="Peptidase_S1_PA"/>
</dbReference>
<evidence type="ECO:0000256" key="3">
    <source>
        <dbReference type="SAM" id="SignalP"/>
    </source>
</evidence>
<dbReference type="Pfam" id="PF00089">
    <property type="entry name" value="Trypsin"/>
    <property type="match status" value="1"/>
</dbReference>
<dbReference type="GO" id="GO:0005576">
    <property type="term" value="C:extracellular region"/>
    <property type="evidence" value="ECO:0007669"/>
    <property type="project" value="UniProtKB-SubCell"/>
</dbReference>
<dbReference type="Proteomes" id="UP001652626">
    <property type="component" value="Chromosome 13"/>
</dbReference>
<keyword evidence="5" id="KW-1185">Reference proteome</keyword>
<keyword evidence="1" id="KW-1015">Disulfide bond</keyword>
<keyword evidence="2" id="KW-0378">Hydrolase</keyword>
<feature type="chain" id="PRO_5046453169" evidence="3">
    <location>
        <begin position="19"/>
        <end position="377"/>
    </location>
</feature>
<dbReference type="InterPro" id="IPR043504">
    <property type="entry name" value="Peptidase_S1_PA_chymotrypsin"/>
</dbReference>
<name>A0A8B8I5U8_VANTA</name>